<evidence type="ECO:0000313" key="5">
    <source>
        <dbReference type="Proteomes" id="UP000271227"/>
    </source>
</evidence>
<sequence>MATVMRILGWKAQGLRCPDHEISCIDPHGQPFPVSLIQMPNGTGKTTTLALLRAALSGAAADPGWDRQTISEYRKKNGSSSEGYFEVRLLLNDRRATILMEFDFENGRVSYKTTHGPGRREGFNPPSDFRRFMNENFVNFYVFDGELAQHLLDREYTDAQVVVENLFQMNAFDAMARKVGEYWDSKTQNVSATEERGLARRQNRLASLRSHLAKCKREQQGLQEKRTDLTAQLQKKEDAYQQEIKKEDARFQALNNAETKVERLKGKVREEALDVLDRMRDPHALSSSFATSMLALKDGLDKVKLPESAAREFFEDLADAKECVCGRPIDAEISATIRTRAARYLGTEDVALLNSMKTAIKDAVGDPADEAEKDLNTKMASLGTAVEEERDARNDRDSLRLEAEQADPAVKSARDDIESLRNQIEGVDAELEKFDSKDQTQNDERTYGIEILERRIDDAERKLAEITHTLTEKTKRDTLTAIINSAHNKARTGITTELCEQANARISELMPHNSISIERIEQNLILEGQEGGSVGETLSIAYAFLATLFHRSDHQLPFVVDSPAGPIDLAVRPKIGELIPNLTGQFIAFTISSERARFITPLKRASRTEIQFITLFRKGSQELEREAHDKGTVLETGDGLNVTGEDFFNAFQLEEEEAA</sequence>
<dbReference type="Pfam" id="PF13476">
    <property type="entry name" value="AAA_23"/>
    <property type="match status" value="1"/>
</dbReference>
<keyword evidence="5" id="KW-1185">Reference proteome</keyword>
<evidence type="ECO:0000259" key="3">
    <source>
        <dbReference type="Pfam" id="PF13476"/>
    </source>
</evidence>
<feature type="compositionally biased region" description="Basic and acidic residues" evidence="2">
    <location>
        <begin position="390"/>
        <end position="403"/>
    </location>
</feature>
<dbReference type="AlphaFoldDB" id="A0A3M0C4D6"/>
<dbReference type="OrthoDB" id="5172094at2"/>
<dbReference type="InterPro" id="IPR027417">
    <property type="entry name" value="P-loop_NTPase"/>
</dbReference>
<protein>
    <submittedName>
        <fullName evidence="4">AAA domain-containing protein</fullName>
    </submittedName>
</protein>
<dbReference type="EMBL" id="REFR01000015">
    <property type="protein sequence ID" value="RMB01949.1"/>
    <property type="molecule type" value="Genomic_DNA"/>
</dbReference>
<dbReference type="SUPFAM" id="SSF52540">
    <property type="entry name" value="P-loop containing nucleoside triphosphate hydrolases"/>
    <property type="match status" value="2"/>
</dbReference>
<keyword evidence="1" id="KW-0175">Coiled coil</keyword>
<dbReference type="RefSeq" id="WP_121940092.1">
    <property type="nucleotide sequence ID" value="NZ_REFR01000015.1"/>
</dbReference>
<evidence type="ECO:0000256" key="1">
    <source>
        <dbReference type="SAM" id="Coils"/>
    </source>
</evidence>
<dbReference type="Gene3D" id="3.40.50.300">
    <property type="entry name" value="P-loop containing nucleotide triphosphate hydrolases"/>
    <property type="match status" value="2"/>
</dbReference>
<feature type="domain" description="Rad50/SbcC-type AAA" evidence="3">
    <location>
        <begin position="33"/>
        <end position="262"/>
    </location>
</feature>
<reference evidence="4 5" key="1">
    <citation type="submission" date="2018-10" db="EMBL/GenBank/DDBJ databases">
        <title>Genomic Encyclopedia of Archaeal and Bacterial Type Strains, Phase II (KMG-II): from individual species to whole genera.</title>
        <authorList>
            <person name="Goeker M."/>
        </authorList>
    </citation>
    <scope>NUCLEOTIDE SEQUENCE [LARGE SCALE GENOMIC DNA]</scope>
    <source>
        <strain evidence="4 5">DSM 25217</strain>
    </source>
</reference>
<dbReference type="Proteomes" id="UP000271227">
    <property type="component" value="Unassembled WGS sequence"/>
</dbReference>
<gene>
    <name evidence="4" type="ORF">BXY39_3459</name>
</gene>
<feature type="coiled-coil region" evidence="1">
    <location>
        <begin position="198"/>
        <end position="274"/>
    </location>
</feature>
<name>A0A3M0C4D6_9PROT</name>
<evidence type="ECO:0000256" key="2">
    <source>
        <dbReference type="SAM" id="MobiDB-lite"/>
    </source>
</evidence>
<proteinExistence type="predicted"/>
<organism evidence="4 5">
    <name type="scientific">Eilatimonas milleporae</name>
    <dbReference type="NCBI Taxonomy" id="911205"/>
    <lineage>
        <taxon>Bacteria</taxon>
        <taxon>Pseudomonadati</taxon>
        <taxon>Pseudomonadota</taxon>
        <taxon>Alphaproteobacteria</taxon>
        <taxon>Kordiimonadales</taxon>
        <taxon>Kordiimonadaceae</taxon>
        <taxon>Eilatimonas</taxon>
    </lineage>
</organism>
<feature type="region of interest" description="Disordered" evidence="2">
    <location>
        <begin position="386"/>
        <end position="413"/>
    </location>
</feature>
<dbReference type="InParanoid" id="A0A3M0C4D6"/>
<comment type="caution">
    <text evidence="4">The sequence shown here is derived from an EMBL/GenBank/DDBJ whole genome shotgun (WGS) entry which is preliminary data.</text>
</comment>
<evidence type="ECO:0000313" key="4">
    <source>
        <dbReference type="EMBL" id="RMB01949.1"/>
    </source>
</evidence>
<dbReference type="InterPro" id="IPR038729">
    <property type="entry name" value="Rad50/SbcC_AAA"/>
</dbReference>
<accession>A0A3M0C4D6</accession>